<dbReference type="Pfam" id="PF13231">
    <property type="entry name" value="PMT_2"/>
    <property type="match status" value="1"/>
</dbReference>
<keyword evidence="6 8" id="KW-1133">Transmembrane helix</keyword>
<keyword evidence="11" id="KW-1185">Reference proteome</keyword>
<dbReference type="GO" id="GO:0016763">
    <property type="term" value="F:pentosyltransferase activity"/>
    <property type="evidence" value="ECO:0007669"/>
    <property type="project" value="TreeGrafter"/>
</dbReference>
<feature type="transmembrane region" description="Helical" evidence="8">
    <location>
        <begin position="278"/>
        <end position="301"/>
    </location>
</feature>
<dbReference type="InterPro" id="IPR038731">
    <property type="entry name" value="RgtA/B/C-like"/>
</dbReference>
<proteinExistence type="predicted"/>
<dbReference type="PANTHER" id="PTHR33908:SF11">
    <property type="entry name" value="MEMBRANE PROTEIN"/>
    <property type="match status" value="1"/>
</dbReference>
<feature type="transmembrane region" description="Helical" evidence="8">
    <location>
        <begin position="313"/>
        <end position="331"/>
    </location>
</feature>
<feature type="transmembrane region" description="Helical" evidence="8">
    <location>
        <begin position="172"/>
        <end position="192"/>
    </location>
</feature>
<dbReference type="RefSeq" id="WP_092051946.1">
    <property type="nucleotide sequence ID" value="NZ_FOQD01000012.1"/>
</dbReference>
<dbReference type="InterPro" id="IPR050297">
    <property type="entry name" value="LipidA_mod_glycosyltrf_83"/>
</dbReference>
<evidence type="ECO:0000256" key="4">
    <source>
        <dbReference type="ARBA" id="ARBA00022679"/>
    </source>
</evidence>
<evidence type="ECO:0000256" key="1">
    <source>
        <dbReference type="ARBA" id="ARBA00004651"/>
    </source>
</evidence>
<keyword evidence="2" id="KW-1003">Cell membrane</keyword>
<feature type="transmembrane region" description="Helical" evidence="8">
    <location>
        <begin position="367"/>
        <end position="385"/>
    </location>
</feature>
<dbReference type="PANTHER" id="PTHR33908">
    <property type="entry name" value="MANNOSYLTRANSFERASE YKCB-RELATED"/>
    <property type="match status" value="1"/>
</dbReference>
<dbReference type="GO" id="GO:0009103">
    <property type="term" value="P:lipopolysaccharide biosynthetic process"/>
    <property type="evidence" value="ECO:0007669"/>
    <property type="project" value="UniProtKB-ARBA"/>
</dbReference>
<dbReference type="EMBL" id="FOQD01000012">
    <property type="protein sequence ID" value="SFI80461.1"/>
    <property type="molecule type" value="Genomic_DNA"/>
</dbReference>
<feature type="domain" description="Glycosyltransferase RgtA/B/C/D-like" evidence="9">
    <location>
        <begin position="87"/>
        <end position="224"/>
    </location>
</feature>
<feature type="transmembrane region" description="Helical" evidence="8">
    <location>
        <begin position="227"/>
        <end position="246"/>
    </location>
</feature>
<dbReference type="Proteomes" id="UP000199518">
    <property type="component" value="Unassembled WGS sequence"/>
</dbReference>
<dbReference type="STRING" id="1576369.SAMN05421753_112159"/>
<feature type="transmembrane region" description="Helical" evidence="8">
    <location>
        <begin position="198"/>
        <end position="220"/>
    </location>
</feature>
<dbReference type="OrthoDB" id="5056808at2"/>
<keyword evidence="3" id="KW-0328">Glycosyltransferase</keyword>
<evidence type="ECO:0000256" key="2">
    <source>
        <dbReference type="ARBA" id="ARBA00022475"/>
    </source>
</evidence>
<keyword evidence="4" id="KW-0808">Transferase</keyword>
<protein>
    <recommendedName>
        <fullName evidence="9">Glycosyltransferase RgtA/B/C/D-like domain-containing protein</fullName>
    </recommendedName>
</protein>
<feature type="transmembrane region" description="Helical" evidence="8">
    <location>
        <begin position="26"/>
        <end position="45"/>
    </location>
</feature>
<dbReference type="GO" id="GO:0005886">
    <property type="term" value="C:plasma membrane"/>
    <property type="evidence" value="ECO:0007669"/>
    <property type="project" value="UniProtKB-SubCell"/>
</dbReference>
<feature type="transmembrane region" description="Helical" evidence="8">
    <location>
        <begin position="106"/>
        <end position="125"/>
    </location>
</feature>
<evidence type="ECO:0000259" key="9">
    <source>
        <dbReference type="Pfam" id="PF13231"/>
    </source>
</evidence>
<evidence type="ECO:0000256" key="3">
    <source>
        <dbReference type="ARBA" id="ARBA00022676"/>
    </source>
</evidence>
<evidence type="ECO:0000256" key="6">
    <source>
        <dbReference type="ARBA" id="ARBA00022989"/>
    </source>
</evidence>
<accession>A0A1I3L6X4</accession>
<evidence type="ECO:0000313" key="10">
    <source>
        <dbReference type="EMBL" id="SFI80461.1"/>
    </source>
</evidence>
<feature type="transmembrane region" description="Helical" evidence="8">
    <location>
        <begin position="131"/>
        <end position="151"/>
    </location>
</feature>
<evidence type="ECO:0000256" key="5">
    <source>
        <dbReference type="ARBA" id="ARBA00022692"/>
    </source>
</evidence>
<reference evidence="11" key="1">
    <citation type="submission" date="2016-10" db="EMBL/GenBank/DDBJ databases">
        <authorList>
            <person name="Varghese N."/>
            <person name="Submissions S."/>
        </authorList>
    </citation>
    <scope>NUCLEOTIDE SEQUENCE [LARGE SCALE GENOMIC DNA]</scope>
    <source>
        <strain evidence="11">DSM 26348</strain>
    </source>
</reference>
<feature type="transmembrane region" description="Helical" evidence="8">
    <location>
        <begin position="337"/>
        <end position="355"/>
    </location>
</feature>
<evidence type="ECO:0000256" key="8">
    <source>
        <dbReference type="SAM" id="Phobius"/>
    </source>
</evidence>
<organism evidence="10 11">
    <name type="scientific">Planctomicrobium piriforme</name>
    <dbReference type="NCBI Taxonomy" id="1576369"/>
    <lineage>
        <taxon>Bacteria</taxon>
        <taxon>Pseudomonadati</taxon>
        <taxon>Planctomycetota</taxon>
        <taxon>Planctomycetia</taxon>
        <taxon>Planctomycetales</taxon>
        <taxon>Planctomycetaceae</taxon>
        <taxon>Planctomicrobium</taxon>
    </lineage>
</organism>
<sequence length="559" mass="61993">MNDSPSPEPPVASIDVPQAERPADRWSWLDWALLIAAAAVVFARLRLLDLPLERDEGEYAYGAQLLRHGGMLYRDLHSMKWPGIYAAYAAILGVGGENRTAIHAGLLVLNCATAAGLFLFARTLVDRTCALFAAVMFMVLSVLPVMHGIIANAEHFSMLFPMFGLWRLSLGLQTRSAINIFIAGTLVGLGPVMKQHAIVFVVLGGVETLLLPWTGVATSIKSRLTRAAIYSAGVFLVWGIMLLAIWRHGALSEFWLWTVQYPREYTSQIPVIAAPVNFFYSAVPILWITWPVCLLALVGLIYTLRSGAAEHRFWSLGLLLAGIVAICPGFYFREHYFLLLAPAMAFLSALGVQALRREMVLPDHPHDYSVANTIGLVAIFLPLLFQGKLLFLDSSRAVSRTLYGLNPFVESPDVAAYLSRVMPPDAKLVIFGSEPQIAFESQRRLATGHVYMYPLMEIHPLAATMQRQMIDEVTAARPEFAVVATTRTSWLPRPNSEPFLADWMGRFLRDYDPVGVVTTQTFENSESTFSEDGTPLPNPAAAVGEHPNYVMIYRRKPTR</sequence>
<keyword evidence="5 8" id="KW-0812">Transmembrane</keyword>
<comment type="subcellular location">
    <subcellularLocation>
        <location evidence="1">Cell membrane</location>
        <topology evidence="1">Multi-pass membrane protein</topology>
    </subcellularLocation>
</comment>
<gene>
    <name evidence="10" type="ORF">SAMN05421753_112159</name>
</gene>
<dbReference type="AlphaFoldDB" id="A0A1I3L6X4"/>
<evidence type="ECO:0000256" key="7">
    <source>
        <dbReference type="ARBA" id="ARBA00023136"/>
    </source>
</evidence>
<evidence type="ECO:0000313" key="11">
    <source>
        <dbReference type="Proteomes" id="UP000199518"/>
    </source>
</evidence>
<name>A0A1I3L6X4_9PLAN</name>
<keyword evidence="7 8" id="KW-0472">Membrane</keyword>